<dbReference type="Proteomes" id="UP001213681">
    <property type="component" value="Unassembled WGS sequence"/>
</dbReference>
<accession>A0AAD6C4U5</accession>
<dbReference type="RefSeq" id="XP_056765167.1">
    <property type="nucleotide sequence ID" value="XM_056909463.1"/>
</dbReference>
<gene>
    <name evidence="3" type="ORF">N7458_006081</name>
</gene>
<feature type="compositionally biased region" description="Basic and acidic residues" evidence="1">
    <location>
        <begin position="510"/>
        <end position="524"/>
    </location>
</feature>
<proteinExistence type="predicted"/>
<dbReference type="InterPro" id="IPR035979">
    <property type="entry name" value="RBD_domain_sf"/>
</dbReference>
<reference evidence="3" key="1">
    <citation type="submission" date="2022-12" db="EMBL/GenBank/DDBJ databases">
        <authorList>
            <person name="Petersen C."/>
        </authorList>
    </citation>
    <scope>NUCLEOTIDE SEQUENCE</scope>
    <source>
        <strain evidence="3">IBT 16125</strain>
    </source>
</reference>
<name>A0AAD6C4U5_9EURO</name>
<protein>
    <recommendedName>
        <fullName evidence="2">Mei2-like C-terminal RNA recognition motif domain-containing protein</fullName>
    </recommendedName>
</protein>
<organism evidence="3 4">
    <name type="scientific">Penicillium daleae</name>
    <dbReference type="NCBI Taxonomy" id="63821"/>
    <lineage>
        <taxon>Eukaryota</taxon>
        <taxon>Fungi</taxon>
        <taxon>Dikarya</taxon>
        <taxon>Ascomycota</taxon>
        <taxon>Pezizomycotina</taxon>
        <taxon>Eurotiomycetes</taxon>
        <taxon>Eurotiomycetidae</taxon>
        <taxon>Eurotiales</taxon>
        <taxon>Aspergillaceae</taxon>
        <taxon>Penicillium</taxon>
    </lineage>
</organism>
<feature type="region of interest" description="Disordered" evidence="1">
    <location>
        <begin position="470"/>
        <end position="526"/>
    </location>
</feature>
<feature type="domain" description="Mei2-like C-terminal RNA recognition motif" evidence="2">
    <location>
        <begin position="537"/>
        <end position="635"/>
    </location>
</feature>
<keyword evidence="4" id="KW-1185">Reference proteome</keyword>
<dbReference type="AlphaFoldDB" id="A0AAD6C4U5"/>
<comment type="caution">
    <text evidence="3">The sequence shown here is derived from an EMBL/GenBank/DDBJ whole genome shotgun (WGS) entry which is preliminary data.</text>
</comment>
<evidence type="ECO:0000313" key="3">
    <source>
        <dbReference type="EMBL" id="KAJ5449632.1"/>
    </source>
</evidence>
<dbReference type="GeneID" id="81599706"/>
<reference evidence="3" key="2">
    <citation type="journal article" date="2023" name="IMA Fungus">
        <title>Comparative genomic study of the Penicillium genus elucidates a diverse pangenome and 15 lateral gene transfer events.</title>
        <authorList>
            <person name="Petersen C."/>
            <person name="Sorensen T."/>
            <person name="Nielsen M.R."/>
            <person name="Sondergaard T.E."/>
            <person name="Sorensen J.L."/>
            <person name="Fitzpatrick D.A."/>
            <person name="Frisvad J.C."/>
            <person name="Nielsen K.L."/>
        </authorList>
    </citation>
    <scope>NUCLEOTIDE SEQUENCE</scope>
    <source>
        <strain evidence="3">IBT 16125</strain>
    </source>
</reference>
<dbReference type="InterPro" id="IPR007201">
    <property type="entry name" value="Mei2-like_Rrm_C"/>
</dbReference>
<dbReference type="GO" id="GO:0003676">
    <property type="term" value="F:nucleic acid binding"/>
    <property type="evidence" value="ECO:0007669"/>
    <property type="project" value="InterPro"/>
</dbReference>
<feature type="region of interest" description="Disordered" evidence="1">
    <location>
        <begin position="1"/>
        <end position="28"/>
    </location>
</feature>
<dbReference type="Pfam" id="PF04059">
    <property type="entry name" value="RRM_2"/>
    <property type="match status" value="1"/>
</dbReference>
<evidence type="ECO:0000313" key="4">
    <source>
        <dbReference type="Proteomes" id="UP001213681"/>
    </source>
</evidence>
<sequence>MSDHHPKGMPDIPGLGPGGSSIPPEKPYPPAWFTQQFSRYDPNWCALPAVPLSAQRKPNYAEQVIPKDLWATCEKEFGPPVTTEVYSPAMARAADEPNPYTTEQSWGRGIPSGLGEPLTIADSMHLELCKDFPFILEQATGHGNSSQAAPAALEAPLKQQAPASADPNLCAVVPYTGHGNISQHQPSPAAAHHGRSDLDIQQIASLNRPGPTFAPPGLGYSYAHAVRYGGARFPPPGLPHPRRIQFNPAHPVPTEPGHAHGDPGSQIYQEVPQFPPLGSFKYSPPRRFKVTNVDTDLEAFAVLREFKDYETTIGPFFSELNTKGQFYIGFSDLNDALKADEKFKNMKLDWEIHYMEVEEFDIATNLAFPLPTELDDTVIATLYCGPQSVVNASNVTLFGRQFLELVGPVYSCDLMESSNVEYSAVVRSYDLEVRYRHLNSAVNAIRALNGVRTEGQIIEVMARDSGHFATSTRARHEYEAGVKARQSGRRAARTPSSRGKPGRRPPLTPRGEEPAKSPRERENEIDLNEISYGRDQRTAVMCRNIPVKMHWRDLKGILDKSSAGRYNYLYLRMDFGANLNVGYAFINFEKPADIITFVRARAGRTWPGFERWTDKIAEITYADVQGIGTLVERFRNSPIILNLPDNRPKLFHTRGPKQGAEASFPPVNNFYTLSMGVQRSQGDAGM</sequence>
<evidence type="ECO:0000256" key="1">
    <source>
        <dbReference type="SAM" id="MobiDB-lite"/>
    </source>
</evidence>
<evidence type="ECO:0000259" key="2">
    <source>
        <dbReference type="Pfam" id="PF04059"/>
    </source>
</evidence>
<dbReference type="EMBL" id="JAPVEA010000006">
    <property type="protein sequence ID" value="KAJ5449632.1"/>
    <property type="molecule type" value="Genomic_DNA"/>
</dbReference>
<dbReference type="SUPFAM" id="SSF54928">
    <property type="entry name" value="RNA-binding domain, RBD"/>
    <property type="match status" value="1"/>
</dbReference>